<reference evidence="2 3" key="1">
    <citation type="submission" date="2024-02" db="EMBL/GenBank/DDBJ databases">
        <title>High-quality chromosome-scale genome assembly of Pensacola bahiagrass (Paspalum notatum Flugge var. saurae).</title>
        <authorList>
            <person name="Vega J.M."/>
            <person name="Podio M."/>
            <person name="Orjuela J."/>
            <person name="Siena L.A."/>
            <person name="Pessino S.C."/>
            <person name="Combes M.C."/>
            <person name="Mariac C."/>
            <person name="Albertini E."/>
            <person name="Pupilli F."/>
            <person name="Ortiz J.P.A."/>
            <person name="Leblanc O."/>
        </authorList>
    </citation>
    <scope>NUCLEOTIDE SEQUENCE [LARGE SCALE GENOMIC DNA]</scope>
    <source>
        <strain evidence="2">R1</strain>
        <tissue evidence="2">Leaf</tissue>
    </source>
</reference>
<proteinExistence type="predicted"/>
<feature type="region of interest" description="Disordered" evidence="1">
    <location>
        <begin position="137"/>
        <end position="226"/>
    </location>
</feature>
<gene>
    <name evidence="2" type="ORF">U9M48_012983</name>
</gene>
<evidence type="ECO:0000313" key="2">
    <source>
        <dbReference type="EMBL" id="WVZ63343.1"/>
    </source>
</evidence>
<feature type="region of interest" description="Disordered" evidence="1">
    <location>
        <begin position="1"/>
        <end position="52"/>
    </location>
</feature>
<name>A0AAQ3WJ56_PASNO</name>
<keyword evidence="3" id="KW-1185">Reference proteome</keyword>
<protein>
    <submittedName>
        <fullName evidence="2">Uncharacterized protein</fullName>
    </submittedName>
</protein>
<sequence length="226" mass="23788">MAAPSPFSHEETEGGKPPGRPSPAHGAPSPPSISPNSKMQNGLRTTRVATEEVAPMIPDDIQGCSPTTQPVLPSSLVISPGHHHLFALRINVCEQQQDSGPPSTTHSECLPDLKLFTKGFAAHPRTCGAPQVAASPPPCPGPSCHRRATPRNHVSGSPPPHRLYTPLREARSWGAGSPLLGTPPRTSSAPSRAPTLPAERRFTPCAAVSALSREGRKGGRLRTKPP</sequence>
<accession>A0AAQ3WJ56</accession>
<dbReference type="EMBL" id="CP144747">
    <property type="protein sequence ID" value="WVZ63343.1"/>
    <property type="molecule type" value="Genomic_DNA"/>
</dbReference>
<dbReference type="Proteomes" id="UP001341281">
    <property type="component" value="Chromosome 03"/>
</dbReference>
<evidence type="ECO:0000256" key="1">
    <source>
        <dbReference type="SAM" id="MobiDB-lite"/>
    </source>
</evidence>
<evidence type="ECO:0000313" key="3">
    <source>
        <dbReference type="Proteomes" id="UP001341281"/>
    </source>
</evidence>
<dbReference type="AlphaFoldDB" id="A0AAQ3WJ56"/>
<feature type="compositionally biased region" description="Low complexity" evidence="1">
    <location>
        <begin position="182"/>
        <end position="195"/>
    </location>
</feature>
<organism evidence="2 3">
    <name type="scientific">Paspalum notatum var. saurae</name>
    <dbReference type="NCBI Taxonomy" id="547442"/>
    <lineage>
        <taxon>Eukaryota</taxon>
        <taxon>Viridiplantae</taxon>
        <taxon>Streptophyta</taxon>
        <taxon>Embryophyta</taxon>
        <taxon>Tracheophyta</taxon>
        <taxon>Spermatophyta</taxon>
        <taxon>Magnoliopsida</taxon>
        <taxon>Liliopsida</taxon>
        <taxon>Poales</taxon>
        <taxon>Poaceae</taxon>
        <taxon>PACMAD clade</taxon>
        <taxon>Panicoideae</taxon>
        <taxon>Andropogonodae</taxon>
        <taxon>Paspaleae</taxon>
        <taxon>Paspalinae</taxon>
        <taxon>Paspalum</taxon>
    </lineage>
</organism>
<feature type="compositionally biased region" description="Polar residues" evidence="1">
    <location>
        <begin position="36"/>
        <end position="48"/>
    </location>
</feature>
<feature type="non-terminal residue" evidence="2">
    <location>
        <position position="226"/>
    </location>
</feature>